<dbReference type="GO" id="GO:0071949">
    <property type="term" value="F:FAD binding"/>
    <property type="evidence" value="ECO:0007669"/>
    <property type="project" value="InterPro"/>
</dbReference>
<protein>
    <submittedName>
        <fullName evidence="8">NAD(P)-binding protein</fullName>
    </submittedName>
</protein>
<comment type="cofactor">
    <cofactor evidence="1">
        <name>FAD</name>
        <dbReference type="ChEBI" id="CHEBI:57692"/>
    </cofactor>
</comment>
<comment type="caution">
    <text evidence="8">The sequence shown here is derived from an EMBL/GenBank/DDBJ whole genome shotgun (WGS) entry which is preliminary data.</text>
</comment>
<dbReference type="PRINTS" id="PR00420">
    <property type="entry name" value="RNGMNOXGNASE"/>
</dbReference>
<dbReference type="PANTHER" id="PTHR13789">
    <property type="entry name" value="MONOOXYGENASE"/>
    <property type="match status" value="1"/>
</dbReference>
<feature type="compositionally biased region" description="Polar residues" evidence="6">
    <location>
        <begin position="337"/>
        <end position="346"/>
    </location>
</feature>
<evidence type="ECO:0000256" key="5">
    <source>
        <dbReference type="ARBA" id="ARBA00023033"/>
    </source>
</evidence>
<dbReference type="GO" id="GO:0004497">
    <property type="term" value="F:monooxygenase activity"/>
    <property type="evidence" value="ECO:0007669"/>
    <property type="project" value="UniProtKB-KW"/>
</dbReference>
<dbReference type="InterPro" id="IPR050493">
    <property type="entry name" value="FAD-dep_Monooxygenase_BioMet"/>
</dbReference>
<keyword evidence="4" id="KW-0560">Oxidoreductase</keyword>
<evidence type="ECO:0000256" key="4">
    <source>
        <dbReference type="ARBA" id="ARBA00023002"/>
    </source>
</evidence>
<feature type="region of interest" description="Disordered" evidence="6">
    <location>
        <begin position="337"/>
        <end position="366"/>
    </location>
</feature>
<dbReference type="Gene3D" id="3.50.50.60">
    <property type="entry name" value="FAD/NAD(P)-binding domain"/>
    <property type="match status" value="1"/>
</dbReference>
<keyword evidence="2" id="KW-0285">Flavoprotein</keyword>
<sequence>MSMRIAVIGAGIAGLTTALALHRAGLACRVYEQAGRLGPVGAGIQLAPNASKLLHRLGLRDELMRTAARPRALRRRRWRDGQVLGHTVLGQHCVELYGAPYYTMHRADLHRMLADALPEGTVRLGSSCVGVETGDVTAVRFATGAAERADVVIGADGIHSVVRQSLVIDTPRFTGEAIYRGLVPRQDVPFRDEEIVSWLGPGRHCVCYPVSAGRSFAFSATVPAAHGAQESWSAQGSRAELTAAYADWHDDVRQLFDGAELVGKWALYDRDPVAWTGADRTTLAGDAAHPMLPTLAQGANQAIEDAVVLARCLAASTPAGAPGALRRYEKARRQRTSAIQASSRSRATVAHLPDSAEQHRRDTGLRGADELRDRAWIYGYDAEKATL</sequence>
<dbReference type="AlphaFoldDB" id="A0A6N7YKA7"/>
<gene>
    <name evidence="8" type="ORF">GKO32_05025</name>
</gene>
<keyword evidence="9" id="KW-1185">Reference proteome</keyword>
<dbReference type="Pfam" id="PF01494">
    <property type="entry name" value="FAD_binding_3"/>
    <property type="match status" value="1"/>
</dbReference>
<dbReference type="SUPFAM" id="SSF54373">
    <property type="entry name" value="FAD-linked reductases, C-terminal domain"/>
    <property type="match status" value="1"/>
</dbReference>
<evidence type="ECO:0000256" key="3">
    <source>
        <dbReference type="ARBA" id="ARBA00022827"/>
    </source>
</evidence>
<evidence type="ECO:0000256" key="2">
    <source>
        <dbReference type="ARBA" id="ARBA00022630"/>
    </source>
</evidence>
<dbReference type="PANTHER" id="PTHR13789:SF318">
    <property type="entry name" value="GERANYLGERANYL DIPHOSPHATE REDUCTASE"/>
    <property type="match status" value="1"/>
</dbReference>
<dbReference type="EMBL" id="WMBA01000005">
    <property type="protein sequence ID" value="MTD53345.1"/>
    <property type="molecule type" value="Genomic_DNA"/>
</dbReference>
<evidence type="ECO:0000313" key="8">
    <source>
        <dbReference type="EMBL" id="MTD53345.1"/>
    </source>
</evidence>
<dbReference type="Proteomes" id="UP000440096">
    <property type="component" value="Unassembled WGS sequence"/>
</dbReference>
<evidence type="ECO:0000259" key="7">
    <source>
        <dbReference type="Pfam" id="PF01494"/>
    </source>
</evidence>
<accession>A0A6N7YKA7</accession>
<evidence type="ECO:0000256" key="1">
    <source>
        <dbReference type="ARBA" id="ARBA00001974"/>
    </source>
</evidence>
<evidence type="ECO:0000256" key="6">
    <source>
        <dbReference type="SAM" id="MobiDB-lite"/>
    </source>
</evidence>
<name>A0A6N7YKA7_9PSEU</name>
<keyword evidence="5" id="KW-0503">Monooxygenase</keyword>
<organism evidence="8 9">
    <name type="scientific">Amycolatopsis pithecellobii</name>
    <dbReference type="NCBI Taxonomy" id="664692"/>
    <lineage>
        <taxon>Bacteria</taxon>
        <taxon>Bacillati</taxon>
        <taxon>Actinomycetota</taxon>
        <taxon>Actinomycetes</taxon>
        <taxon>Pseudonocardiales</taxon>
        <taxon>Pseudonocardiaceae</taxon>
        <taxon>Amycolatopsis</taxon>
    </lineage>
</organism>
<dbReference type="RefSeq" id="WP_154755594.1">
    <property type="nucleotide sequence ID" value="NZ_WMBA01000005.1"/>
</dbReference>
<dbReference type="SUPFAM" id="SSF51905">
    <property type="entry name" value="FAD/NAD(P)-binding domain"/>
    <property type="match status" value="1"/>
</dbReference>
<dbReference type="OrthoDB" id="9782160at2"/>
<reference evidence="8 9" key="1">
    <citation type="submission" date="2019-11" db="EMBL/GenBank/DDBJ databases">
        <title>Draft genome of Amycolatopsis RM579.</title>
        <authorList>
            <person name="Duangmal K."/>
            <person name="Mingma R."/>
        </authorList>
    </citation>
    <scope>NUCLEOTIDE SEQUENCE [LARGE SCALE GENOMIC DNA]</scope>
    <source>
        <strain evidence="8 9">RM579</strain>
    </source>
</reference>
<evidence type="ECO:0000313" key="9">
    <source>
        <dbReference type="Proteomes" id="UP000440096"/>
    </source>
</evidence>
<feature type="domain" description="FAD-binding" evidence="7">
    <location>
        <begin position="4"/>
        <end position="339"/>
    </location>
</feature>
<feature type="compositionally biased region" description="Basic and acidic residues" evidence="6">
    <location>
        <begin position="354"/>
        <end position="366"/>
    </location>
</feature>
<keyword evidence="3" id="KW-0274">FAD</keyword>
<dbReference type="InterPro" id="IPR002938">
    <property type="entry name" value="FAD-bd"/>
</dbReference>
<dbReference type="InterPro" id="IPR036188">
    <property type="entry name" value="FAD/NAD-bd_sf"/>
</dbReference>
<proteinExistence type="predicted"/>